<dbReference type="EMBL" id="CP014579">
    <property type="protein sequence ID" value="ANB76389.1"/>
    <property type="molecule type" value="Genomic_DNA"/>
</dbReference>
<organism evidence="2 3">
    <name type="scientific">Paraburkholderia phytofirmans OLGA172</name>
    <dbReference type="NCBI Taxonomy" id="1417228"/>
    <lineage>
        <taxon>Bacteria</taxon>
        <taxon>Pseudomonadati</taxon>
        <taxon>Pseudomonadota</taxon>
        <taxon>Betaproteobacteria</taxon>
        <taxon>Burkholderiales</taxon>
        <taxon>Burkholderiaceae</taxon>
        <taxon>Paraburkholderia</taxon>
    </lineage>
</organism>
<dbReference type="KEGG" id="buz:AYM40_29590"/>
<protein>
    <recommendedName>
        <fullName evidence="4">PAC domain-containing protein</fullName>
    </recommendedName>
</protein>
<evidence type="ECO:0000256" key="1">
    <source>
        <dbReference type="SAM" id="MobiDB-lite"/>
    </source>
</evidence>
<accession>A0A160FTA4</accession>
<dbReference type="Proteomes" id="UP000076852">
    <property type="component" value="Chromosome 2"/>
</dbReference>
<feature type="region of interest" description="Disordered" evidence="1">
    <location>
        <begin position="29"/>
        <end position="59"/>
    </location>
</feature>
<dbReference type="STRING" id="1804984.AYM40_29590"/>
<keyword evidence="3" id="KW-1185">Reference proteome</keyword>
<reference evidence="2 3" key="1">
    <citation type="journal article" date="2016" name="Gene">
        <title>PacBio SMRT assembly of a complex multi-replicon genome reveals chlorocatechol degradative operon in a region of genome plasticity.</title>
        <authorList>
            <person name="Ricker N."/>
            <person name="Shen S.Y."/>
            <person name="Goordial J."/>
            <person name="Jin S."/>
            <person name="Fulthorpe R.R."/>
        </authorList>
    </citation>
    <scope>NUCLEOTIDE SEQUENCE [LARGE SCALE GENOMIC DNA]</scope>
    <source>
        <strain evidence="2 3">OLGA172</strain>
    </source>
</reference>
<evidence type="ECO:0000313" key="3">
    <source>
        <dbReference type="Proteomes" id="UP000076852"/>
    </source>
</evidence>
<evidence type="ECO:0000313" key="2">
    <source>
        <dbReference type="EMBL" id="ANB76389.1"/>
    </source>
</evidence>
<proteinExistence type="predicted"/>
<dbReference type="AlphaFoldDB" id="A0A160FTA4"/>
<gene>
    <name evidence="2" type="ORF">AYM40_29590</name>
</gene>
<feature type="compositionally biased region" description="Basic and acidic residues" evidence="1">
    <location>
        <begin position="46"/>
        <end position="59"/>
    </location>
</feature>
<evidence type="ECO:0008006" key="4">
    <source>
        <dbReference type="Google" id="ProtNLM"/>
    </source>
</evidence>
<name>A0A160FTA4_9BURK</name>
<sequence length="59" mass="6508">MRTGRCEGDLPHKGSDSLQVAVASCWPTQRSKSGRPLGTLVTTNDISERKRAKDPLRRS</sequence>